<sequence length="157" mass="17661">MDISIIWWAWIIVSGLFLLVELMTTTFFGLWMAIAALVPALVALIWPELSIEWQLGLWIIAMLLCGWLWSRYNRKYNSPEALEDSLSGQIGVLARGCSSTQQGLLLLQKPVMGASEWRCVSDEPLPADTRVVVTEQLEKYLVRVARTQSLHQQSGGV</sequence>
<dbReference type="OrthoDB" id="6402862at2"/>
<name>A0A1S8YL35_9GAMM</name>
<accession>A0A1S8YL35</accession>
<dbReference type="Proteomes" id="UP000190667">
    <property type="component" value="Unassembled WGS sequence"/>
</dbReference>
<dbReference type="STRING" id="1926881.BTJ39_13040"/>
<dbReference type="AlphaFoldDB" id="A0A1S8YL35"/>
<feature type="transmembrane region" description="Helical" evidence="1">
    <location>
        <begin position="30"/>
        <end position="47"/>
    </location>
</feature>
<keyword evidence="1" id="KW-0472">Membrane</keyword>
<organism evidence="2 3">
    <name type="scientific">Izhakiella australiensis</name>
    <dbReference type="NCBI Taxonomy" id="1926881"/>
    <lineage>
        <taxon>Bacteria</taxon>
        <taxon>Pseudomonadati</taxon>
        <taxon>Pseudomonadota</taxon>
        <taxon>Gammaproteobacteria</taxon>
        <taxon>Enterobacterales</taxon>
        <taxon>Erwiniaceae</taxon>
        <taxon>Izhakiella</taxon>
    </lineage>
</organism>
<dbReference type="RefSeq" id="WP_078003140.1">
    <property type="nucleotide sequence ID" value="NZ_MRUL01000008.1"/>
</dbReference>
<keyword evidence="3" id="KW-1185">Reference proteome</keyword>
<gene>
    <name evidence="2" type="ORF">BTJ39_13040</name>
</gene>
<evidence type="ECO:0000313" key="3">
    <source>
        <dbReference type="Proteomes" id="UP000190667"/>
    </source>
</evidence>
<keyword evidence="1" id="KW-0812">Transmembrane</keyword>
<protein>
    <recommendedName>
        <fullName evidence="4">NfeD-like C-terminal domain-containing protein</fullName>
    </recommendedName>
</protein>
<feature type="transmembrane region" description="Helical" evidence="1">
    <location>
        <begin position="6"/>
        <end position="23"/>
    </location>
</feature>
<evidence type="ECO:0000313" key="2">
    <source>
        <dbReference type="EMBL" id="OON39575.1"/>
    </source>
</evidence>
<feature type="transmembrane region" description="Helical" evidence="1">
    <location>
        <begin position="53"/>
        <end position="70"/>
    </location>
</feature>
<keyword evidence="1" id="KW-1133">Transmembrane helix</keyword>
<reference evidence="2 3" key="1">
    <citation type="submission" date="2016-12" db="EMBL/GenBank/DDBJ databases">
        <title>Izhakiella australiana sp. nov. of genus Izhakiella isolated from Australian desert.</title>
        <authorList>
            <person name="Ji M."/>
        </authorList>
    </citation>
    <scope>NUCLEOTIDE SEQUENCE [LARGE SCALE GENOMIC DNA]</scope>
    <source>
        <strain evidence="2 3">D4N98</strain>
    </source>
</reference>
<evidence type="ECO:0000256" key="1">
    <source>
        <dbReference type="SAM" id="Phobius"/>
    </source>
</evidence>
<proteinExistence type="predicted"/>
<comment type="caution">
    <text evidence="2">The sequence shown here is derived from an EMBL/GenBank/DDBJ whole genome shotgun (WGS) entry which is preliminary data.</text>
</comment>
<evidence type="ECO:0008006" key="4">
    <source>
        <dbReference type="Google" id="ProtNLM"/>
    </source>
</evidence>
<dbReference type="EMBL" id="MRUL01000008">
    <property type="protein sequence ID" value="OON39575.1"/>
    <property type="molecule type" value="Genomic_DNA"/>
</dbReference>